<dbReference type="InterPro" id="IPR016181">
    <property type="entry name" value="Acyl_CoA_acyltransferase"/>
</dbReference>
<evidence type="ECO:0000313" key="3">
    <source>
        <dbReference type="Proteomes" id="UP001597373"/>
    </source>
</evidence>
<feature type="domain" description="N-acetyltransferase" evidence="1">
    <location>
        <begin position="20"/>
        <end position="180"/>
    </location>
</feature>
<dbReference type="EMBL" id="JBHUIR010000016">
    <property type="protein sequence ID" value="MFD2258889.1"/>
    <property type="molecule type" value="Genomic_DNA"/>
</dbReference>
<comment type="caution">
    <text evidence="2">The sequence shown here is derived from an EMBL/GenBank/DDBJ whole genome shotgun (WGS) entry which is preliminary data.</text>
</comment>
<dbReference type="SUPFAM" id="SSF55729">
    <property type="entry name" value="Acyl-CoA N-acyltransferases (Nat)"/>
    <property type="match status" value="1"/>
</dbReference>
<evidence type="ECO:0000313" key="2">
    <source>
        <dbReference type="EMBL" id="MFD2258889.1"/>
    </source>
</evidence>
<name>A0ABW5DDC1_9HYPH</name>
<proteinExistence type="predicted"/>
<keyword evidence="2" id="KW-0808">Transferase</keyword>
<dbReference type="Proteomes" id="UP001597373">
    <property type="component" value="Unassembled WGS sequence"/>
</dbReference>
<dbReference type="Gene3D" id="3.40.630.30">
    <property type="match status" value="1"/>
</dbReference>
<sequence length="183" mass="20706">MTEQGRTRALAGLIRRLRPSELRLFREHLLRLDHESRHDRFNSTISDEFVADYADRCFATGATVLGYVENGKVLAAAELHEQPQFDEPTGEIAFSVERKLQRRGVGTELFRRLLAHALSLGYTQLSVTTHPQNEGMKALARKFNARLSFRDGETVGWIALEPVTFTSHELRTALHPQPLEIAA</sequence>
<protein>
    <submittedName>
        <fullName evidence="2">GNAT family N-acetyltransferase</fullName>
        <ecNumber evidence="2">2.3.-.-</ecNumber>
    </submittedName>
</protein>
<dbReference type="PROSITE" id="PS51186">
    <property type="entry name" value="GNAT"/>
    <property type="match status" value="1"/>
</dbReference>
<reference evidence="3" key="1">
    <citation type="journal article" date="2019" name="Int. J. Syst. Evol. Microbiol.">
        <title>The Global Catalogue of Microorganisms (GCM) 10K type strain sequencing project: providing services to taxonomists for standard genome sequencing and annotation.</title>
        <authorList>
            <consortium name="The Broad Institute Genomics Platform"/>
            <consortium name="The Broad Institute Genome Sequencing Center for Infectious Disease"/>
            <person name="Wu L."/>
            <person name="Ma J."/>
        </authorList>
    </citation>
    <scope>NUCLEOTIDE SEQUENCE [LARGE SCALE GENOMIC DNA]</scope>
    <source>
        <strain evidence="3">KCTC 23707</strain>
    </source>
</reference>
<dbReference type="CDD" id="cd04301">
    <property type="entry name" value="NAT_SF"/>
    <property type="match status" value="1"/>
</dbReference>
<dbReference type="EC" id="2.3.-.-" evidence="2"/>
<dbReference type="RefSeq" id="WP_345099611.1">
    <property type="nucleotide sequence ID" value="NZ_BAABGS010000067.1"/>
</dbReference>
<evidence type="ECO:0000259" key="1">
    <source>
        <dbReference type="PROSITE" id="PS51186"/>
    </source>
</evidence>
<accession>A0ABW5DDC1</accession>
<gene>
    <name evidence="2" type="ORF">ACFSMZ_03825</name>
</gene>
<dbReference type="GO" id="GO:0016746">
    <property type="term" value="F:acyltransferase activity"/>
    <property type="evidence" value="ECO:0007669"/>
    <property type="project" value="UniProtKB-KW"/>
</dbReference>
<keyword evidence="3" id="KW-1185">Reference proteome</keyword>
<dbReference type="Pfam" id="PF00583">
    <property type="entry name" value="Acetyltransf_1"/>
    <property type="match status" value="1"/>
</dbReference>
<organism evidence="2 3">
    <name type="scientific">Chelativorans composti</name>
    <dbReference type="NCBI Taxonomy" id="768533"/>
    <lineage>
        <taxon>Bacteria</taxon>
        <taxon>Pseudomonadati</taxon>
        <taxon>Pseudomonadota</taxon>
        <taxon>Alphaproteobacteria</taxon>
        <taxon>Hyphomicrobiales</taxon>
        <taxon>Phyllobacteriaceae</taxon>
        <taxon>Chelativorans</taxon>
    </lineage>
</organism>
<dbReference type="InterPro" id="IPR000182">
    <property type="entry name" value="GNAT_dom"/>
</dbReference>
<keyword evidence="2" id="KW-0012">Acyltransferase</keyword>